<evidence type="ECO:0000256" key="1">
    <source>
        <dbReference type="SAM" id="MobiDB-lite"/>
    </source>
</evidence>
<feature type="domain" description="NAD(P)-binding" evidence="2">
    <location>
        <begin position="7"/>
        <end position="173"/>
    </location>
</feature>
<comment type="caution">
    <text evidence="3">The sequence shown here is derived from an EMBL/GenBank/DDBJ whole genome shotgun (WGS) entry which is preliminary data.</text>
</comment>
<protein>
    <submittedName>
        <fullName evidence="3">Nucleotide-diphosphate-sugar epimerase</fullName>
    </submittedName>
</protein>
<dbReference type="EMBL" id="BOOP01000008">
    <property type="protein sequence ID" value="GII37190.1"/>
    <property type="molecule type" value="Genomic_DNA"/>
</dbReference>
<accession>A0A8J3XDL5</accession>
<feature type="region of interest" description="Disordered" evidence="1">
    <location>
        <begin position="245"/>
        <end position="276"/>
    </location>
</feature>
<dbReference type="InterPro" id="IPR051604">
    <property type="entry name" value="Ergot_Alk_Oxidoreductase"/>
</dbReference>
<dbReference type="InterPro" id="IPR036291">
    <property type="entry name" value="NAD(P)-bd_dom_sf"/>
</dbReference>
<gene>
    <name evidence="3" type="ORF">Pph01_21930</name>
</gene>
<evidence type="ECO:0000313" key="3">
    <source>
        <dbReference type="EMBL" id="GII37190.1"/>
    </source>
</evidence>
<dbReference type="Gene3D" id="3.90.25.10">
    <property type="entry name" value="UDP-galactose 4-epimerase, domain 1"/>
    <property type="match status" value="1"/>
</dbReference>
<keyword evidence="4" id="KW-1185">Reference proteome</keyword>
<dbReference type="AlphaFoldDB" id="A0A8J3XDL5"/>
<reference evidence="3 4" key="1">
    <citation type="submission" date="2021-01" db="EMBL/GenBank/DDBJ databases">
        <title>Whole genome shotgun sequence of Planotetraspora phitsanulokensis NBRC 104273.</title>
        <authorList>
            <person name="Komaki H."/>
            <person name="Tamura T."/>
        </authorList>
    </citation>
    <scope>NUCLEOTIDE SEQUENCE [LARGE SCALE GENOMIC DNA]</scope>
    <source>
        <strain evidence="3 4">NBRC 104273</strain>
    </source>
</reference>
<evidence type="ECO:0000259" key="2">
    <source>
        <dbReference type="Pfam" id="PF13460"/>
    </source>
</evidence>
<dbReference type="RefSeq" id="WP_204072885.1">
    <property type="nucleotide sequence ID" value="NZ_BAABHI010000037.1"/>
</dbReference>
<proteinExistence type="predicted"/>
<dbReference type="Pfam" id="PF13460">
    <property type="entry name" value="NAD_binding_10"/>
    <property type="match status" value="1"/>
</dbReference>
<sequence>MRILVTGATGNVGRIVVERLLEAGAAVRALCRNPSQASLPQDVEVVEGDLSRPESLRQALVGVERMHLFPFAATASEVADLAEEAGVRRVVVMSSGAVTAGRDTGVHLPVERAVEASGMEWTHVRPGEFMLNKLWLWGPSIRAERVVRDPFPDLSWHPVHERDIADVATAALLEDGHQSAAYTVNGPEFISRRDQVRAIAEAIGQDVRLEVVTPAQAREMYLAQGGFAAANAGFLTGFEKYAREQAERSQAGKTEPVASGPVPTAEKVTGRPARTFGDWVRDHAEDFA</sequence>
<dbReference type="SUPFAM" id="SSF51735">
    <property type="entry name" value="NAD(P)-binding Rossmann-fold domains"/>
    <property type="match status" value="1"/>
</dbReference>
<dbReference type="Proteomes" id="UP000622547">
    <property type="component" value="Unassembled WGS sequence"/>
</dbReference>
<name>A0A8J3XDL5_9ACTN</name>
<dbReference type="PANTHER" id="PTHR43162:SF1">
    <property type="entry name" value="PRESTALK A DIFFERENTIATION PROTEIN A"/>
    <property type="match status" value="1"/>
</dbReference>
<dbReference type="InterPro" id="IPR016040">
    <property type="entry name" value="NAD(P)-bd_dom"/>
</dbReference>
<dbReference type="PANTHER" id="PTHR43162">
    <property type="match status" value="1"/>
</dbReference>
<evidence type="ECO:0000313" key="4">
    <source>
        <dbReference type="Proteomes" id="UP000622547"/>
    </source>
</evidence>
<organism evidence="3 4">
    <name type="scientific">Planotetraspora phitsanulokensis</name>
    <dbReference type="NCBI Taxonomy" id="575192"/>
    <lineage>
        <taxon>Bacteria</taxon>
        <taxon>Bacillati</taxon>
        <taxon>Actinomycetota</taxon>
        <taxon>Actinomycetes</taxon>
        <taxon>Streptosporangiales</taxon>
        <taxon>Streptosporangiaceae</taxon>
        <taxon>Planotetraspora</taxon>
    </lineage>
</organism>
<dbReference type="Gene3D" id="3.40.50.720">
    <property type="entry name" value="NAD(P)-binding Rossmann-like Domain"/>
    <property type="match status" value="1"/>
</dbReference>